<evidence type="ECO:0000256" key="1">
    <source>
        <dbReference type="ARBA" id="ARBA00004370"/>
    </source>
</evidence>
<name>A0A167IDQ4_CALVF</name>
<dbReference type="EMBL" id="KV417309">
    <property type="protein sequence ID" value="KZO92545.1"/>
    <property type="molecule type" value="Genomic_DNA"/>
</dbReference>
<dbReference type="Proteomes" id="UP000076738">
    <property type="component" value="Unassembled WGS sequence"/>
</dbReference>
<organism evidence="7 8">
    <name type="scientific">Calocera viscosa (strain TUFC12733)</name>
    <dbReference type="NCBI Taxonomy" id="1330018"/>
    <lineage>
        <taxon>Eukaryota</taxon>
        <taxon>Fungi</taxon>
        <taxon>Dikarya</taxon>
        <taxon>Basidiomycota</taxon>
        <taxon>Agaricomycotina</taxon>
        <taxon>Dacrymycetes</taxon>
        <taxon>Dacrymycetales</taxon>
        <taxon>Dacrymycetaceae</taxon>
        <taxon>Calocera</taxon>
    </lineage>
</organism>
<dbReference type="PANTHER" id="PTHR11863">
    <property type="entry name" value="STEROL DESATURASE"/>
    <property type="match status" value="1"/>
</dbReference>
<accession>A0A167IDQ4</accession>
<dbReference type="GO" id="GO:0016491">
    <property type="term" value="F:oxidoreductase activity"/>
    <property type="evidence" value="ECO:0007669"/>
    <property type="project" value="InterPro"/>
</dbReference>
<dbReference type="InterPro" id="IPR006694">
    <property type="entry name" value="Fatty_acid_hydroxylase"/>
</dbReference>
<keyword evidence="8" id="KW-1185">Reference proteome</keyword>
<evidence type="ECO:0000256" key="5">
    <source>
        <dbReference type="SAM" id="Phobius"/>
    </source>
</evidence>
<reference evidence="7 8" key="1">
    <citation type="journal article" date="2016" name="Mol. Biol. Evol.">
        <title>Comparative Genomics of Early-Diverging Mushroom-Forming Fungi Provides Insights into the Origins of Lignocellulose Decay Capabilities.</title>
        <authorList>
            <person name="Nagy L.G."/>
            <person name="Riley R."/>
            <person name="Tritt A."/>
            <person name="Adam C."/>
            <person name="Daum C."/>
            <person name="Floudas D."/>
            <person name="Sun H."/>
            <person name="Yadav J.S."/>
            <person name="Pangilinan J."/>
            <person name="Larsson K.H."/>
            <person name="Matsuura K."/>
            <person name="Barry K."/>
            <person name="Labutti K."/>
            <person name="Kuo R."/>
            <person name="Ohm R.A."/>
            <person name="Bhattacharya S.S."/>
            <person name="Shirouzu T."/>
            <person name="Yoshinaga Y."/>
            <person name="Martin F.M."/>
            <person name="Grigoriev I.V."/>
            <person name="Hibbett D.S."/>
        </authorList>
    </citation>
    <scope>NUCLEOTIDE SEQUENCE [LARGE SCALE GENOMIC DNA]</scope>
    <source>
        <strain evidence="7 8">TUFC12733</strain>
    </source>
</reference>
<dbReference type="InterPro" id="IPR050307">
    <property type="entry name" value="Sterol_Desaturase_Related"/>
</dbReference>
<feature type="domain" description="Fatty acid hydroxylase" evidence="6">
    <location>
        <begin position="119"/>
        <end position="241"/>
    </location>
</feature>
<dbReference type="GO" id="GO:0005506">
    <property type="term" value="F:iron ion binding"/>
    <property type="evidence" value="ECO:0007669"/>
    <property type="project" value="InterPro"/>
</dbReference>
<dbReference type="STRING" id="1330018.A0A167IDQ4"/>
<dbReference type="OrthoDB" id="408954at2759"/>
<evidence type="ECO:0000313" key="7">
    <source>
        <dbReference type="EMBL" id="KZO92545.1"/>
    </source>
</evidence>
<dbReference type="Pfam" id="PF04116">
    <property type="entry name" value="FA_hydroxylase"/>
    <property type="match status" value="1"/>
</dbReference>
<comment type="subcellular location">
    <subcellularLocation>
        <location evidence="1">Membrane</location>
    </subcellularLocation>
</comment>
<evidence type="ECO:0000313" key="8">
    <source>
        <dbReference type="Proteomes" id="UP000076738"/>
    </source>
</evidence>
<keyword evidence="3 5" id="KW-1133">Transmembrane helix</keyword>
<feature type="transmembrane region" description="Helical" evidence="5">
    <location>
        <begin position="20"/>
        <end position="43"/>
    </location>
</feature>
<gene>
    <name evidence="7" type="ORF">CALVIDRAFT_487238</name>
</gene>
<evidence type="ECO:0000256" key="4">
    <source>
        <dbReference type="ARBA" id="ARBA00023136"/>
    </source>
</evidence>
<sequence length="246" mass="28208">MDSLQHRWAHIVASYEPNDIITVGTQLVQILAFWTPALCYLFLDITQPAWSKRWKIQPFKTPSRGEILRCIRVVAVNNFLIALPLQLLLHFATVRLALPPPFLVSSALPTPLRFARDIILSMLIREPLFYYSHRLLHRPSLYKPIHKQHHLFTAPIALSAQYAHPVEHIIANVLPILVGPALLRTHVLTWWAFVTLELVETATVHSGYDLWVGAARFHDYHHETFVKNFGAMGWLDWWHGTAGGRG</sequence>
<keyword evidence="2 5" id="KW-0812">Transmembrane</keyword>
<dbReference type="GO" id="GO:0008610">
    <property type="term" value="P:lipid biosynthetic process"/>
    <property type="evidence" value="ECO:0007669"/>
    <property type="project" value="InterPro"/>
</dbReference>
<proteinExistence type="predicted"/>
<evidence type="ECO:0000259" key="6">
    <source>
        <dbReference type="Pfam" id="PF04116"/>
    </source>
</evidence>
<evidence type="ECO:0000256" key="3">
    <source>
        <dbReference type="ARBA" id="ARBA00022989"/>
    </source>
</evidence>
<dbReference type="GO" id="GO:0016020">
    <property type="term" value="C:membrane"/>
    <property type="evidence" value="ECO:0007669"/>
    <property type="project" value="UniProtKB-SubCell"/>
</dbReference>
<protein>
    <submittedName>
        <fullName evidence="7">Sterol desaturase family protein</fullName>
    </submittedName>
</protein>
<evidence type="ECO:0000256" key="2">
    <source>
        <dbReference type="ARBA" id="ARBA00022692"/>
    </source>
</evidence>
<keyword evidence="4 5" id="KW-0472">Membrane</keyword>
<feature type="transmembrane region" description="Helical" evidence="5">
    <location>
        <begin position="70"/>
        <end position="94"/>
    </location>
</feature>
<dbReference type="AlphaFoldDB" id="A0A167IDQ4"/>